<protein>
    <submittedName>
        <fullName evidence="2">Uncharacterized protein</fullName>
    </submittedName>
</protein>
<dbReference type="RefSeq" id="XP_073765009.1">
    <property type="nucleotide sequence ID" value="XM_073908908.1"/>
</dbReference>
<reference evidence="2" key="1">
    <citation type="submission" date="2025-08" db="UniProtKB">
        <authorList>
            <consortium name="RefSeq"/>
        </authorList>
    </citation>
    <scope>IDENTIFICATION</scope>
    <source>
        <strain evidence="2">Tuebingen</strain>
        <tissue evidence="2">Fibroblasts and whole tissue</tissue>
    </source>
</reference>
<sequence>MKRRRGRYNLKWGLEIKQRLWEKLDRPVLLEIVQVWVQHPSSDHGGHQQRAAAQGAPKEEAQALSHHIVPDEGSRARRSSSDRKWRPVLWEALLLLLLLLLSFLSTCSLDSGSLLTCTQCNTDAAPGEALIEALEAVKCQIRSLEVKRTRLRERALLVVPHAMAASSEVSGRYIHITPSTSTPCVSLPRPSALRMRFAQALFTPTPGYHGPWVQQRKVLARSRGRTSPPPVFQIFTENRFAPLRETGRVITIIGDSIVRHIHAASSKDCEENSNEKLEFDPEWLVILKATVNLQKPSHSFWNSPLDSRFRTHTMITVAHFLIAFLIAY</sequence>
<name>A0AC58G5L1_DANRE</name>
<dbReference type="Proteomes" id="UP000000437">
    <property type="component" value="Chromosome 7"/>
</dbReference>
<accession>A0AC58G5L1</accession>
<evidence type="ECO:0000313" key="2">
    <source>
        <dbReference type="RefSeq" id="XP_073765009.1"/>
    </source>
</evidence>
<organism evidence="1 2">
    <name type="scientific">Danio rerio</name>
    <name type="common">Zebrafish</name>
    <name type="synonym">Brachydanio rerio</name>
    <dbReference type="NCBI Taxonomy" id="7955"/>
    <lineage>
        <taxon>Eukaryota</taxon>
        <taxon>Metazoa</taxon>
        <taxon>Chordata</taxon>
        <taxon>Craniata</taxon>
        <taxon>Vertebrata</taxon>
        <taxon>Euteleostomi</taxon>
        <taxon>Actinopterygii</taxon>
        <taxon>Neopterygii</taxon>
        <taxon>Teleostei</taxon>
        <taxon>Ostariophysi</taxon>
        <taxon>Cypriniformes</taxon>
        <taxon>Danionidae</taxon>
        <taxon>Danioninae</taxon>
        <taxon>Danio</taxon>
    </lineage>
</organism>
<gene>
    <name evidence="2" type="primary">LOC141375453</name>
</gene>
<keyword evidence="1" id="KW-1185">Reference proteome</keyword>
<proteinExistence type="predicted"/>
<evidence type="ECO:0000313" key="1">
    <source>
        <dbReference type="Proteomes" id="UP000000437"/>
    </source>
</evidence>